<dbReference type="GO" id="GO:0000160">
    <property type="term" value="P:phosphorelay signal transduction system"/>
    <property type="evidence" value="ECO:0007669"/>
    <property type="project" value="InterPro"/>
</dbReference>
<dbReference type="InterPro" id="IPR018060">
    <property type="entry name" value="HTH_AraC"/>
</dbReference>
<feature type="modified residue" description="4-aspartylphosphate" evidence="4">
    <location>
        <position position="55"/>
    </location>
</feature>
<dbReference type="PATRIC" id="fig|44252.3.peg.6068"/>
<evidence type="ECO:0000313" key="9">
    <source>
        <dbReference type="EMBL" id="MUG22223.1"/>
    </source>
</evidence>
<dbReference type="GO" id="GO:0003700">
    <property type="term" value="F:DNA-binding transcription factor activity"/>
    <property type="evidence" value="ECO:0007669"/>
    <property type="project" value="InterPro"/>
</dbReference>
<dbReference type="GeneID" id="77010234"/>
<dbReference type="PANTHER" id="PTHR43280">
    <property type="entry name" value="ARAC-FAMILY TRANSCRIPTIONAL REGULATOR"/>
    <property type="match status" value="1"/>
</dbReference>
<dbReference type="AlphaFoldDB" id="A0A090Y6J0"/>
<gene>
    <name evidence="8" type="ORF">DJ90_4882</name>
    <name evidence="9" type="ORF">GNQ08_07280</name>
</gene>
<dbReference type="Proteomes" id="UP000029278">
    <property type="component" value="Unassembled WGS sequence"/>
</dbReference>
<feature type="domain" description="Response regulatory" evidence="7">
    <location>
        <begin position="3"/>
        <end position="120"/>
    </location>
</feature>
<evidence type="ECO:0000256" key="3">
    <source>
        <dbReference type="ARBA" id="ARBA00023163"/>
    </source>
</evidence>
<dbReference type="InterPro" id="IPR009057">
    <property type="entry name" value="Homeodomain-like_sf"/>
</dbReference>
<evidence type="ECO:0000256" key="5">
    <source>
        <dbReference type="SAM" id="MobiDB-lite"/>
    </source>
</evidence>
<dbReference type="InterPro" id="IPR018062">
    <property type="entry name" value="HTH_AraC-typ_CS"/>
</dbReference>
<dbReference type="Gene3D" id="3.40.50.2300">
    <property type="match status" value="1"/>
</dbReference>
<evidence type="ECO:0000259" key="6">
    <source>
        <dbReference type="PROSITE" id="PS01124"/>
    </source>
</evidence>
<sequence>MIKLMLVEDEDIIRKGIRDLIGRAAPDFEVVCEAAHGKEALAYLERNVVDAIITDIRMREMDGLQMVEKLRAAGHRMPIVIVSGYGDFVYAKKALQFGIADYLLKPIDRKDFAAVLDKIRLTLNPSNGDAGGAGPESEPGGGPSSSEGRRIIRKLKTYIAEHPDGDLRLQTLAGMVHLNPSYLSQLFKQEEGGNLSDYIAETRIRRACKLLETTKLKVYDIARLSGYQSPKHFMLVFKQHTGMTPGTYREQKGM</sequence>
<keyword evidence="1" id="KW-0805">Transcription regulation</keyword>
<dbReference type="HOGENOM" id="CLU_000445_5_1_9"/>
<dbReference type="PROSITE" id="PS01124">
    <property type="entry name" value="HTH_ARAC_FAMILY_2"/>
    <property type="match status" value="1"/>
</dbReference>
<dbReference type="SMART" id="SM00448">
    <property type="entry name" value="REC"/>
    <property type="match status" value="1"/>
</dbReference>
<dbReference type="PRINTS" id="PR00032">
    <property type="entry name" value="HTHARAC"/>
</dbReference>
<protein>
    <submittedName>
        <fullName evidence="8">Helix-turn-helix domain protein</fullName>
    </submittedName>
    <submittedName>
        <fullName evidence="9">Response regulator</fullName>
    </submittedName>
</protein>
<evidence type="ECO:0000256" key="1">
    <source>
        <dbReference type="ARBA" id="ARBA00023015"/>
    </source>
</evidence>
<dbReference type="InterPro" id="IPR001789">
    <property type="entry name" value="Sig_transdc_resp-reg_receiver"/>
</dbReference>
<dbReference type="InterPro" id="IPR011006">
    <property type="entry name" value="CheY-like_superfamily"/>
</dbReference>
<reference evidence="9 11" key="2">
    <citation type="submission" date="2019-11" db="EMBL/GenBank/DDBJ databases">
        <title>Draft genome sequences of five Paenibacillus species of dairy origin.</title>
        <authorList>
            <person name="Olajide A.M."/>
            <person name="Chen S."/>
            <person name="Lapointe G."/>
        </authorList>
    </citation>
    <scope>NUCLEOTIDE SEQUENCE [LARGE SCALE GENOMIC DNA]</scope>
    <source>
        <strain evidence="9 11">3CT49</strain>
    </source>
</reference>
<keyword evidence="10" id="KW-1185">Reference proteome</keyword>
<dbReference type="Proteomes" id="UP000442469">
    <property type="component" value="Unassembled WGS sequence"/>
</dbReference>
<dbReference type="RefSeq" id="WP_036627111.1">
    <property type="nucleotide sequence ID" value="NZ_BGML01000020.1"/>
</dbReference>
<dbReference type="CDD" id="cd17536">
    <property type="entry name" value="REC_YesN-like"/>
    <property type="match status" value="1"/>
</dbReference>
<feature type="domain" description="HTH araC/xylS-type" evidence="6">
    <location>
        <begin position="153"/>
        <end position="251"/>
    </location>
</feature>
<evidence type="ECO:0000313" key="10">
    <source>
        <dbReference type="Proteomes" id="UP000029278"/>
    </source>
</evidence>
<feature type="compositionally biased region" description="Gly residues" evidence="5">
    <location>
        <begin position="129"/>
        <end position="143"/>
    </location>
</feature>
<dbReference type="OrthoDB" id="159632at2"/>
<reference evidence="8 10" key="1">
    <citation type="submission" date="2014-04" db="EMBL/GenBank/DDBJ databases">
        <authorList>
            <person name="Bishop-Lilly K.A."/>
            <person name="Broomall S.M."/>
            <person name="Chain P.S."/>
            <person name="Chertkov O."/>
            <person name="Coyne S.R."/>
            <person name="Daligault H.E."/>
            <person name="Davenport K.W."/>
            <person name="Erkkila T."/>
            <person name="Frey K.G."/>
            <person name="Gibbons H.S."/>
            <person name="Gu W."/>
            <person name="Jaissle J."/>
            <person name="Johnson S.L."/>
            <person name="Koroleva G.I."/>
            <person name="Ladner J.T."/>
            <person name="Lo C.-C."/>
            <person name="Minogue T.D."/>
            <person name="Munk C."/>
            <person name="Palacios G.F."/>
            <person name="Redden C.L."/>
            <person name="Rosenzweig C.N."/>
            <person name="Scholz M.B."/>
            <person name="Teshima H."/>
            <person name="Xu Y."/>
        </authorList>
    </citation>
    <scope>NUCLEOTIDE SEQUENCE [LARGE SCALE GENOMIC DNA]</scope>
    <source>
        <strain evidence="8 10">8244</strain>
    </source>
</reference>
<evidence type="ECO:0000259" key="7">
    <source>
        <dbReference type="PROSITE" id="PS50110"/>
    </source>
</evidence>
<dbReference type="EMBL" id="JMQA01000052">
    <property type="protein sequence ID" value="KFM93447.1"/>
    <property type="molecule type" value="Genomic_DNA"/>
</dbReference>
<dbReference type="SUPFAM" id="SSF52172">
    <property type="entry name" value="CheY-like"/>
    <property type="match status" value="1"/>
</dbReference>
<keyword evidence="2" id="KW-0238">DNA-binding</keyword>
<accession>A0A090Y6J0</accession>
<evidence type="ECO:0000313" key="11">
    <source>
        <dbReference type="Proteomes" id="UP000442469"/>
    </source>
</evidence>
<dbReference type="PROSITE" id="PS50110">
    <property type="entry name" value="RESPONSE_REGULATORY"/>
    <property type="match status" value="1"/>
</dbReference>
<dbReference type="Pfam" id="PF12833">
    <property type="entry name" value="HTH_18"/>
    <property type="match status" value="1"/>
</dbReference>
<proteinExistence type="predicted"/>
<dbReference type="STRING" id="44252.DJ90_4882"/>
<feature type="region of interest" description="Disordered" evidence="5">
    <location>
        <begin position="126"/>
        <end position="147"/>
    </location>
</feature>
<keyword evidence="3" id="KW-0804">Transcription</keyword>
<keyword evidence="4" id="KW-0597">Phosphoprotein</keyword>
<dbReference type="Pfam" id="PF00072">
    <property type="entry name" value="Response_reg"/>
    <property type="match status" value="1"/>
</dbReference>
<organism evidence="8 10">
    <name type="scientific">Paenibacillus macerans</name>
    <name type="common">Bacillus macerans</name>
    <dbReference type="NCBI Taxonomy" id="44252"/>
    <lineage>
        <taxon>Bacteria</taxon>
        <taxon>Bacillati</taxon>
        <taxon>Bacillota</taxon>
        <taxon>Bacilli</taxon>
        <taxon>Bacillales</taxon>
        <taxon>Paenibacillaceae</taxon>
        <taxon>Paenibacillus</taxon>
    </lineage>
</organism>
<dbReference type="InterPro" id="IPR020449">
    <property type="entry name" value="Tscrpt_reg_AraC-type_HTH"/>
</dbReference>
<comment type="caution">
    <text evidence="8">The sequence shown here is derived from an EMBL/GenBank/DDBJ whole genome shotgun (WGS) entry which is preliminary data.</text>
</comment>
<dbReference type="Gene3D" id="1.10.10.60">
    <property type="entry name" value="Homeodomain-like"/>
    <property type="match status" value="2"/>
</dbReference>
<evidence type="ECO:0000256" key="2">
    <source>
        <dbReference type="ARBA" id="ARBA00023125"/>
    </source>
</evidence>
<dbReference type="PROSITE" id="PS00041">
    <property type="entry name" value="HTH_ARAC_FAMILY_1"/>
    <property type="match status" value="1"/>
</dbReference>
<dbReference type="EMBL" id="WNZZ01000004">
    <property type="protein sequence ID" value="MUG22223.1"/>
    <property type="molecule type" value="Genomic_DNA"/>
</dbReference>
<dbReference type="SMART" id="SM00342">
    <property type="entry name" value="HTH_ARAC"/>
    <property type="match status" value="1"/>
</dbReference>
<dbReference type="PANTHER" id="PTHR43280:SF2">
    <property type="entry name" value="HTH-TYPE TRANSCRIPTIONAL REGULATOR EXSA"/>
    <property type="match status" value="1"/>
</dbReference>
<dbReference type="GO" id="GO:0043565">
    <property type="term" value="F:sequence-specific DNA binding"/>
    <property type="evidence" value="ECO:0007669"/>
    <property type="project" value="InterPro"/>
</dbReference>
<evidence type="ECO:0000313" key="8">
    <source>
        <dbReference type="EMBL" id="KFM93447.1"/>
    </source>
</evidence>
<dbReference type="SUPFAM" id="SSF46689">
    <property type="entry name" value="Homeodomain-like"/>
    <property type="match status" value="2"/>
</dbReference>
<evidence type="ECO:0000256" key="4">
    <source>
        <dbReference type="PROSITE-ProRule" id="PRU00169"/>
    </source>
</evidence>
<name>A0A090Y6J0_PAEMA</name>